<dbReference type="RefSeq" id="WP_148137341.1">
    <property type="nucleotide sequence ID" value="NZ_CP017634.1"/>
</dbReference>
<dbReference type="SUPFAM" id="SSF69279">
    <property type="entry name" value="Phage tail proteins"/>
    <property type="match status" value="1"/>
</dbReference>
<dbReference type="EMBL" id="CP017634">
    <property type="protein sequence ID" value="ATW27950.1"/>
    <property type="molecule type" value="Genomic_DNA"/>
</dbReference>
<gene>
    <name evidence="1" type="ORF">DCMF_27200</name>
</gene>
<organism evidence="1 2">
    <name type="scientific">Formimonas warabiya</name>
    <dbReference type="NCBI Taxonomy" id="1761012"/>
    <lineage>
        <taxon>Bacteria</taxon>
        <taxon>Bacillati</taxon>
        <taxon>Bacillota</taxon>
        <taxon>Clostridia</taxon>
        <taxon>Eubacteriales</taxon>
        <taxon>Peptococcaceae</taxon>
        <taxon>Candidatus Formimonas</taxon>
    </lineage>
</organism>
<accession>A0A3G1KZV9</accession>
<dbReference type="OrthoDB" id="2085631at2"/>
<proteinExistence type="predicted"/>
<reference evidence="1 2" key="1">
    <citation type="submission" date="2016-10" db="EMBL/GenBank/DDBJ databases">
        <title>Complete Genome Sequence of Peptococcaceae strain DCMF.</title>
        <authorList>
            <person name="Edwards R.J."/>
            <person name="Holland S.I."/>
            <person name="Deshpande N.P."/>
            <person name="Wong Y.K."/>
            <person name="Ertan H."/>
            <person name="Manefield M."/>
            <person name="Russell T.L."/>
            <person name="Lee M.J."/>
        </authorList>
    </citation>
    <scope>NUCLEOTIDE SEQUENCE [LARGE SCALE GENOMIC DNA]</scope>
    <source>
        <strain evidence="1 2">DCMF</strain>
    </source>
</reference>
<name>A0A3G1KZV9_FORW1</name>
<dbReference type="KEGG" id="fwa:DCMF_27200"/>
<sequence>MALTLKLGGVDKTDLLRRGDLKITDELNTRSTADFTLTDGSGLYRSEPGTPVEIWDGATLVFAGTVDELEETKFLGIPSLEEQVPCVDYCQVCDRFLVAETYQNVVAGAIVRDILVKYLQTDGIGAGTIQDGPVIQKAIFPYMTVTQCFNEICELTGYQWNINPDKTLRFFERTTYSAPWSIDSTNPNCDFREVKVRRHRDNYRNRQYLRGGTDISLPQTRTFKGNGETTVFSVDLPIATTPTVLVNGVSKTVGIRNVDQNKEWYWQKGDKEISQAQGGAKLSASETLTVTYQGFYPIVIVSENPGAIGERKTVEGGSGIYEAMEYQAKIETKDAAFQYSDGLLRKYASIGRVLNYATFTPGLRAGQLQSINIPEHNIHNELFLISKVTISDPGSWDQRLAYEVEALDGETVGGWTNFFRKLTENKAEYVIRENEILVKLLTFRDSVMLPKVEDDITYNLHQYLICGNGTICGTGVMI</sequence>
<dbReference type="AlphaFoldDB" id="A0A3G1KZV9"/>
<evidence type="ECO:0000313" key="1">
    <source>
        <dbReference type="EMBL" id="ATW27950.1"/>
    </source>
</evidence>
<dbReference type="Proteomes" id="UP000323521">
    <property type="component" value="Chromosome"/>
</dbReference>
<protein>
    <submittedName>
        <fullName evidence="1">Uncharacterized protein</fullName>
    </submittedName>
</protein>
<keyword evidence="2" id="KW-1185">Reference proteome</keyword>
<evidence type="ECO:0000313" key="2">
    <source>
        <dbReference type="Proteomes" id="UP000323521"/>
    </source>
</evidence>